<evidence type="ECO:0000259" key="7">
    <source>
        <dbReference type="Pfam" id="PF00361"/>
    </source>
</evidence>
<sequence>MDYLGDIQAFLPGVITAVAGLVVIVVESLKKDSPLNFWITSLSLIAALIVSVQSLGTNLDTAFSGMLVYGGPVAFGNMVILTGAVFCVFISEDYLRGIGHYYGEIYALMLFATSGMLALAGSNDLITLFVGLETMSICLYVMAGLIKDEKAGAESALKYFLLGAFSTGFLLYGMALLYGATGTTNIPEIGAAASTDLLFLAGTGLLLVGFLFKVSAVPFHMWTPDVYQGTPTTLTAYMATASKAGTFVAFILVLARALPIMEGLDWQSVLSLIAIVTMIFGNIIALVQDNVKRMLAYSSVAHAGYALVGLAAGTFEGYSAVLFYLFAYTLMNVGAFGVIAYYERNKGLDFNQVQNLAGLGYKEPMMGISLSVFLFSLAGIPPLVGFVGKYYVFAAAINAEMVGLAIVGVLASAASVYYYLRVMVYLYFREEHQPVELFKPTLLYKGTIAILAILTLYYGVEPLLPTGGLMDLLNTFGGYSTPAISVAP</sequence>
<evidence type="ECO:0000256" key="1">
    <source>
        <dbReference type="ARBA" id="ARBA00004127"/>
    </source>
</evidence>
<keyword evidence="9" id="KW-1185">Reference proteome</keyword>
<protein>
    <recommendedName>
        <fullName evidence="5">NADH-quinone oxidoreductase subunit N</fullName>
        <ecNumber evidence="5">7.1.1.-</ecNumber>
    </recommendedName>
    <alternativeName>
        <fullName evidence="5">NADH dehydrogenase I subunit N</fullName>
    </alternativeName>
    <alternativeName>
        <fullName evidence="5">NDH-1 subunit N</fullName>
    </alternativeName>
</protein>
<organism evidence="8 9">
    <name type="scientific">Gracilimonas sediminicola</name>
    <dbReference type="NCBI Taxonomy" id="2952158"/>
    <lineage>
        <taxon>Bacteria</taxon>
        <taxon>Pseudomonadati</taxon>
        <taxon>Balneolota</taxon>
        <taxon>Balneolia</taxon>
        <taxon>Balneolales</taxon>
        <taxon>Balneolaceae</taxon>
        <taxon>Gracilimonas</taxon>
    </lineage>
</organism>
<dbReference type="GO" id="GO:0050136">
    <property type="term" value="F:NADH dehydrogenase (quinone) (non-electrogenic) activity"/>
    <property type="evidence" value="ECO:0007669"/>
    <property type="project" value="UniProtKB-UniRule"/>
</dbReference>
<dbReference type="InterPro" id="IPR001750">
    <property type="entry name" value="ND/Mrp_TM"/>
</dbReference>
<gene>
    <name evidence="5" type="primary">nuoN</name>
    <name evidence="8" type="ORF">NM125_11320</name>
</gene>
<name>A0A9X2L4E2_9BACT</name>
<feature type="transmembrane region" description="Helical" evidence="5">
    <location>
        <begin position="234"/>
        <end position="254"/>
    </location>
</feature>
<dbReference type="GO" id="GO:0048038">
    <property type="term" value="F:quinone binding"/>
    <property type="evidence" value="ECO:0007669"/>
    <property type="project" value="UniProtKB-KW"/>
</dbReference>
<feature type="transmembrane region" description="Helical" evidence="5">
    <location>
        <begin position="126"/>
        <end position="147"/>
    </location>
</feature>
<dbReference type="NCBIfam" id="TIGR01770">
    <property type="entry name" value="NDH_I_N"/>
    <property type="match status" value="1"/>
</dbReference>
<feature type="transmembrane region" description="Helical" evidence="5">
    <location>
        <begin position="159"/>
        <end position="178"/>
    </location>
</feature>
<evidence type="ECO:0000256" key="4">
    <source>
        <dbReference type="ARBA" id="ARBA00023136"/>
    </source>
</evidence>
<feature type="transmembrane region" description="Helical" evidence="5">
    <location>
        <begin position="35"/>
        <end position="55"/>
    </location>
</feature>
<dbReference type="EMBL" id="JANDBC010000002">
    <property type="protein sequence ID" value="MCP9292170.1"/>
    <property type="molecule type" value="Genomic_DNA"/>
</dbReference>
<feature type="transmembrane region" description="Helical" evidence="5">
    <location>
        <begin position="441"/>
        <end position="460"/>
    </location>
</feature>
<dbReference type="GO" id="GO:0008137">
    <property type="term" value="F:NADH dehydrogenase (ubiquinone) activity"/>
    <property type="evidence" value="ECO:0007669"/>
    <property type="project" value="InterPro"/>
</dbReference>
<dbReference type="GO" id="GO:0005886">
    <property type="term" value="C:plasma membrane"/>
    <property type="evidence" value="ECO:0007669"/>
    <property type="project" value="UniProtKB-SubCell"/>
</dbReference>
<accession>A0A9X2L4E2</accession>
<comment type="similarity">
    <text evidence="5">Belongs to the complex I subunit 2 family.</text>
</comment>
<evidence type="ECO:0000256" key="6">
    <source>
        <dbReference type="RuleBase" id="RU000320"/>
    </source>
</evidence>
<keyword evidence="3 5" id="KW-1133">Transmembrane helix</keyword>
<comment type="caution">
    <text evidence="8">The sequence shown here is derived from an EMBL/GenBank/DDBJ whole genome shotgun (WGS) entry which is preliminary data.</text>
</comment>
<dbReference type="Proteomes" id="UP001139125">
    <property type="component" value="Unassembled WGS sequence"/>
</dbReference>
<feature type="transmembrane region" description="Helical" evidence="5">
    <location>
        <begin position="6"/>
        <end position="26"/>
    </location>
</feature>
<feature type="domain" description="NADH:quinone oxidoreductase/Mrp antiporter transmembrane" evidence="7">
    <location>
        <begin position="122"/>
        <end position="412"/>
    </location>
</feature>
<feature type="transmembrane region" description="Helical" evidence="5">
    <location>
        <begin position="363"/>
        <end position="384"/>
    </location>
</feature>
<comment type="subunit">
    <text evidence="5">NDH-1 is composed of 14 different subunits. Subunits NuoA, H, J, K, L, M, N constitute the membrane sector of the complex.</text>
</comment>
<comment type="catalytic activity">
    <reaction evidence="5">
        <text>a quinone + NADH + 5 H(+)(in) = a quinol + NAD(+) + 4 H(+)(out)</text>
        <dbReference type="Rhea" id="RHEA:57888"/>
        <dbReference type="ChEBI" id="CHEBI:15378"/>
        <dbReference type="ChEBI" id="CHEBI:24646"/>
        <dbReference type="ChEBI" id="CHEBI:57540"/>
        <dbReference type="ChEBI" id="CHEBI:57945"/>
        <dbReference type="ChEBI" id="CHEBI:132124"/>
    </reaction>
</comment>
<dbReference type="AlphaFoldDB" id="A0A9X2L4E2"/>
<evidence type="ECO:0000256" key="3">
    <source>
        <dbReference type="ARBA" id="ARBA00022989"/>
    </source>
</evidence>
<keyword evidence="5" id="KW-0830">Ubiquinone</keyword>
<evidence type="ECO:0000313" key="9">
    <source>
        <dbReference type="Proteomes" id="UP001139125"/>
    </source>
</evidence>
<reference evidence="8" key="1">
    <citation type="submission" date="2022-06" db="EMBL/GenBank/DDBJ databases">
        <title>Gracilimonas sp. CAU 1638 isolated from sea sediment.</title>
        <authorList>
            <person name="Kim W."/>
        </authorList>
    </citation>
    <scope>NUCLEOTIDE SEQUENCE</scope>
    <source>
        <strain evidence="8">CAU 1638</strain>
    </source>
</reference>
<keyword evidence="4 5" id="KW-0472">Membrane</keyword>
<feature type="transmembrane region" description="Helical" evidence="5">
    <location>
        <begin position="266"/>
        <end position="287"/>
    </location>
</feature>
<keyword evidence="5" id="KW-0813">Transport</keyword>
<dbReference type="GO" id="GO:0012505">
    <property type="term" value="C:endomembrane system"/>
    <property type="evidence" value="ECO:0007669"/>
    <property type="project" value="UniProtKB-SubCell"/>
</dbReference>
<dbReference type="GO" id="GO:0042773">
    <property type="term" value="P:ATP synthesis coupled electron transport"/>
    <property type="evidence" value="ECO:0007669"/>
    <property type="project" value="InterPro"/>
</dbReference>
<dbReference type="InterPro" id="IPR010096">
    <property type="entry name" value="NADH-Q_OxRdtase_suN/2"/>
</dbReference>
<dbReference type="RefSeq" id="WP_255135044.1">
    <property type="nucleotide sequence ID" value="NZ_JANDBC010000002.1"/>
</dbReference>
<proteinExistence type="inferred from homology"/>
<keyword evidence="5" id="KW-0520">NAD</keyword>
<feature type="transmembrane region" description="Helical" evidence="5">
    <location>
        <begin position="294"/>
        <end position="315"/>
    </location>
</feature>
<feature type="transmembrane region" description="Helical" evidence="5">
    <location>
        <begin position="321"/>
        <end position="342"/>
    </location>
</feature>
<comment type="subcellular location">
    <subcellularLocation>
        <location evidence="5">Cell membrane</location>
        <topology evidence="5">Multi-pass membrane protein</topology>
    </subcellularLocation>
    <subcellularLocation>
        <location evidence="1">Endomembrane system</location>
        <topology evidence="1">Multi-pass membrane protein</topology>
    </subcellularLocation>
    <subcellularLocation>
        <location evidence="6">Membrane</location>
        <topology evidence="6">Multi-pass membrane protein</topology>
    </subcellularLocation>
</comment>
<dbReference type="EC" id="7.1.1.-" evidence="5"/>
<evidence type="ECO:0000256" key="5">
    <source>
        <dbReference type="HAMAP-Rule" id="MF_00445"/>
    </source>
</evidence>
<dbReference type="HAMAP" id="MF_00445">
    <property type="entry name" value="NDH1_NuoN_1"/>
    <property type="match status" value="1"/>
</dbReference>
<keyword evidence="5" id="KW-0874">Quinone</keyword>
<evidence type="ECO:0000256" key="2">
    <source>
        <dbReference type="ARBA" id="ARBA00022692"/>
    </source>
</evidence>
<keyword evidence="5" id="KW-1003">Cell membrane</keyword>
<feature type="transmembrane region" description="Helical" evidence="5">
    <location>
        <begin position="67"/>
        <end position="89"/>
    </location>
</feature>
<evidence type="ECO:0000313" key="8">
    <source>
        <dbReference type="EMBL" id="MCP9292170.1"/>
    </source>
</evidence>
<comment type="function">
    <text evidence="5">NDH-1 shuttles electrons from NADH, via FMN and iron-sulfur (Fe-S) centers, to quinones in the respiratory chain. The immediate electron acceptor for the enzyme in this species is believed to be ubiquinone. Couples the redox reaction to proton translocation (for every two electrons transferred, four hydrogen ions are translocated across the cytoplasmic membrane), and thus conserves the redox energy in a proton gradient.</text>
</comment>
<dbReference type="PANTHER" id="PTHR22773">
    <property type="entry name" value="NADH DEHYDROGENASE"/>
    <property type="match status" value="1"/>
</dbReference>
<dbReference type="Pfam" id="PF00361">
    <property type="entry name" value="Proton_antipo_M"/>
    <property type="match status" value="1"/>
</dbReference>
<dbReference type="PRINTS" id="PR01434">
    <property type="entry name" value="NADHDHGNASE5"/>
</dbReference>
<keyword evidence="2 5" id="KW-0812">Transmembrane</keyword>
<feature type="transmembrane region" description="Helical" evidence="5">
    <location>
        <begin position="390"/>
        <end position="420"/>
    </location>
</feature>
<feature type="transmembrane region" description="Helical" evidence="5">
    <location>
        <begin position="101"/>
        <end position="120"/>
    </location>
</feature>
<keyword evidence="5" id="KW-1278">Translocase</keyword>
<feature type="transmembrane region" description="Helical" evidence="5">
    <location>
        <begin position="198"/>
        <end position="222"/>
    </location>
</feature>